<dbReference type="InterPro" id="IPR035965">
    <property type="entry name" value="PAS-like_dom_sf"/>
</dbReference>
<feature type="domain" description="Histidine kinase" evidence="9">
    <location>
        <begin position="371"/>
        <end position="584"/>
    </location>
</feature>
<dbReference type="PROSITE" id="PS50113">
    <property type="entry name" value="PAC"/>
    <property type="match status" value="1"/>
</dbReference>
<keyword evidence="3" id="KW-0597">Phosphoprotein</keyword>
<dbReference type="PRINTS" id="PR00344">
    <property type="entry name" value="BCTRLSENSOR"/>
</dbReference>
<reference evidence="12 13" key="1">
    <citation type="journal article" date="2012" name="J. Bacteriol.">
        <title>Complete Genome Sequence of Leptospirillum ferrooxidans Strain C2-3, Isolated from a Fresh Volcanic Ash Deposit on the Island of Miyake, Japan.</title>
        <authorList>
            <person name="Fujimura R."/>
            <person name="Sato Y."/>
            <person name="Nishizawa T."/>
            <person name="Oshima K."/>
            <person name="Kim S.-W."/>
            <person name="Hattori M."/>
            <person name="Kamijo T."/>
            <person name="Ohta H."/>
        </authorList>
    </citation>
    <scope>NUCLEOTIDE SEQUENCE [LARGE SCALE GENOMIC DNA]</scope>
    <source>
        <strain evidence="12 13">C2-3</strain>
    </source>
</reference>
<dbReference type="SUPFAM" id="SSF55785">
    <property type="entry name" value="PYP-like sensor domain (PAS domain)"/>
    <property type="match status" value="1"/>
</dbReference>
<dbReference type="CDD" id="cd00130">
    <property type="entry name" value="PAS"/>
    <property type="match status" value="1"/>
</dbReference>
<evidence type="ECO:0000259" key="9">
    <source>
        <dbReference type="PROSITE" id="PS50109"/>
    </source>
</evidence>
<dbReference type="CDD" id="cd00082">
    <property type="entry name" value="HisKA"/>
    <property type="match status" value="1"/>
</dbReference>
<dbReference type="Pfam" id="PF02518">
    <property type="entry name" value="HATPase_c"/>
    <property type="match status" value="1"/>
</dbReference>
<keyword evidence="6" id="KW-0472">Membrane</keyword>
<evidence type="ECO:0000256" key="1">
    <source>
        <dbReference type="ARBA" id="ARBA00000085"/>
    </source>
</evidence>
<dbReference type="FunFam" id="3.30.565.10:FF:000006">
    <property type="entry name" value="Sensor histidine kinase WalK"/>
    <property type="match status" value="1"/>
</dbReference>
<dbReference type="InterPro" id="IPR050351">
    <property type="entry name" value="BphY/WalK/GraS-like"/>
</dbReference>
<dbReference type="InterPro" id="IPR005467">
    <property type="entry name" value="His_kinase_dom"/>
</dbReference>
<proteinExistence type="predicted"/>
<organism evidence="12 13">
    <name type="scientific">Leptospirillum ferrooxidans (strain C2-3)</name>
    <dbReference type="NCBI Taxonomy" id="1162668"/>
    <lineage>
        <taxon>Bacteria</taxon>
        <taxon>Pseudomonadati</taxon>
        <taxon>Nitrospirota</taxon>
        <taxon>Nitrospiria</taxon>
        <taxon>Nitrospirales</taxon>
        <taxon>Nitrospiraceae</taxon>
        <taxon>Leptospirillum</taxon>
    </lineage>
</organism>
<dbReference type="GO" id="GO:0007234">
    <property type="term" value="P:osmosensory signaling via phosphorelay pathway"/>
    <property type="evidence" value="ECO:0007669"/>
    <property type="project" value="TreeGrafter"/>
</dbReference>
<keyword evidence="4" id="KW-0808">Transferase</keyword>
<evidence type="ECO:0000313" key="12">
    <source>
        <dbReference type="EMBL" id="BAM07978.1"/>
    </source>
</evidence>
<name>I0IRS9_LEPFC</name>
<dbReference type="GO" id="GO:0000156">
    <property type="term" value="F:phosphorelay response regulator activity"/>
    <property type="evidence" value="ECO:0007669"/>
    <property type="project" value="TreeGrafter"/>
</dbReference>
<dbReference type="SUPFAM" id="SSF47384">
    <property type="entry name" value="Homodimeric domain of signal transducing histidine kinase"/>
    <property type="match status" value="1"/>
</dbReference>
<feature type="coiled-coil region" evidence="7">
    <location>
        <begin position="203"/>
        <end position="230"/>
    </location>
</feature>
<gene>
    <name evidence="12" type="ordered locus">LFE_2306</name>
</gene>
<feature type="compositionally biased region" description="Polar residues" evidence="8">
    <location>
        <begin position="592"/>
        <end position="603"/>
    </location>
</feature>
<dbReference type="InterPro" id="IPR003661">
    <property type="entry name" value="HisK_dim/P_dom"/>
</dbReference>
<evidence type="ECO:0000259" key="11">
    <source>
        <dbReference type="PROSITE" id="PS50113"/>
    </source>
</evidence>
<dbReference type="SUPFAM" id="SSF55874">
    <property type="entry name" value="ATPase domain of HSP90 chaperone/DNA topoisomerase II/histidine kinase"/>
    <property type="match status" value="1"/>
</dbReference>
<evidence type="ECO:0000256" key="4">
    <source>
        <dbReference type="ARBA" id="ARBA00022679"/>
    </source>
</evidence>
<dbReference type="InterPro" id="IPR004358">
    <property type="entry name" value="Sig_transdc_His_kin-like_C"/>
</dbReference>
<evidence type="ECO:0000256" key="2">
    <source>
        <dbReference type="ARBA" id="ARBA00012438"/>
    </source>
</evidence>
<dbReference type="Gene3D" id="1.10.287.130">
    <property type="match status" value="1"/>
</dbReference>
<evidence type="ECO:0000256" key="7">
    <source>
        <dbReference type="SAM" id="Coils"/>
    </source>
</evidence>
<dbReference type="PANTHER" id="PTHR42878">
    <property type="entry name" value="TWO-COMPONENT HISTIDINE KINASE"/>
    <property type="match status" value="1"/>
</dbReference>
<dbReference type="CDD" id="cd19410">
    <property type="entry name" value="HK9-like_sensor"/>
    <property type="match status" value="1"/>
</dbReference>
<dbReference type="InterPro" id="IPR007891">
    <property type="entry name" value="CHASE3"/>
</dbReference>
<dbReference type="PROSITE" id="PS50109">
    <property type="entry name" value="HIS_KIN"/>
    <property type="match status" value="1"/>
</dbReference>
<dbReference type="HOGENOM" id="CLU_000445_114_71_0"/>
<dbReference type="Pfam" id="PF00512">
    <property type="entry name" value="HisKA"/>
    <property type="match status" value="1"/>
</dbReference>
<dbReference type="PROSITE" id="PS50112">
    <property type="entry name" value="PAS"/>
    <property type="match status" value="1"/>
</dbReference>
<dbReference type="OrthoDB" id="9808408at2"/>
<dbReference type="InterPro" id="IPR003594">
    <property type="entry name" value="HATPase_dom"/>
</dbReference>
<dbReference type="InterPro" id="IPR036890">
    <property type="entry name" value="HATPase_C_sf"/>
</dbReference>
<evidence type="ECO:0000256" key="6">
    <source>
        <dbReference type="ARBA" id="ARBA00023136"/>
    </source>
</evidence>
<feature type="domain" description="PAS" evidence="10">
    <location>
        <begin position="220"/>
        <end position="291"/>
    </location>
</feature>
<dbReference type="InterPro" id="IPR000014">
    <property type="entry name" value="PAS"/>
</dbReference>
<dbReference type="SMART" id="SM00091">
    <property type="entry name" value="PAS"/>
    <property type="match status" value="1"/>
</dbReference>
<keyword evidence="5 12" id="KW-0418">Kinase</keyword>
<dbReference type="AlphaFoldDB" id="I0IRS9"/>
<evidence type="ECO:0000259" key="10">
    <source>
        <dbReference type="PROSITE" id="PS50112"/>
    </source>
</evidence>
<dbReference type="InterPro" id="IPR036097">
    <property type="entry name" value="HisK_dim/P_sf"/>
</dbReference>
<evidence type="ECO:0000256" key="5">
    <source>
        <dbReference type="ARBA" id="ARBA00022777"/>
    </source>
</evidence>
<dbReference type="Gene3D" id="3.30.450.20">
    <property type="entry name" value="PAS domain"/>
    <property type="match status" value="1"/>
</dbReference>
<feature type="region of interest" description="Disordered" evidence="8">
    <location>
        <begin position="589"/>
        <end position="610"/>
    </location>
</feature>
<accession>I0IRS9</accession>
<dbReference type="PANTHER" id="PTHR42878:SF15">
    <property type="entry name" value="BACTERIOPHYTOCHROME"/>
    <property type="match status" value="1"/>
</dbReference>
<dbReference type="Pfam" id="PF13426">
    <property type="entry name" value="PAS_9"/>
    <property type="match status" value="1"/>
</dbReference>
<keyword evidence="13" id="KW-1185">Reference proteome</keyword>
<dbReference type="EMBL" id="AP012342">
    <property type="protein sequence ID" value="BAM07978.1"/>
    <property type="molecule type" value="Genomic_DNA"/>
</dbReference>
<dbReference type="RefSeq" id="WP_014450461.1">
    <property type="nucleotide sequence ID" value="NC_017094.1"/>
</dbReference>
<keyword evidence="7" id="KW-0175">Coiled coil</keyword>
<dbReference type="eggNOG" id="COG5278">
    <property type="taxonomic scope" value="Bacteria"/>
</dbReference>
<dbReference type="SMART" id="SM00086">
    <property type="entry name" value="PAC"/>
    <property type="match status" value="1"/>
</dbReference>
<evidence type="ECO:0000256" key="3">
    <source>
        <dbReference type="ARBA" id="ARBA00022553"/>
    </source>
</evidence>
<dbReference type="SMART" id="SM00388">
    <property type="entry name" value="HisKA"/>
    <property type="match status" value="1"/>
</dbReference>
<dbReference type="GO" id="GO:0030295">
    <property type="term" value="F:protein kinase activator activity"/>
    <property type="evidence" value="ECO:0007669"/>
    <property type="project" value="TreeGrafter"/>
</dbReference>
<dbReference type="PATRIC" id="fig|1162668.3.peg.2736"/>
<dbReference type="NCBIfam" id="TIGR00229">
    <property type="entry name" value="sensory_box"/>
    <property type="match status" value="1"/>
</dbReference>
<dbReference type="InterPro" id="IPR001610">
    <property type="entry name" value="PAC"/>
</dbReference>
<feature type="domain" description="PAC" evidence="11">
    <location>
        <begin position="294"/>
        <end position="346"/>
    </location>
</feature>
<dbReference type="SMART" id="SM00387">
    <property type="entry name" value="HATPase_c"/>
    <property type="match status" value="1"/>
</dbReference>
<dbReference type="Pfam" id="PF05227">
    <property type="entry name" value="CHASE3"/>
    <property type="match status" value="1"/>
</dbReference>
<dbReference type="InterPro" id="IPR000700">
    <property type="entry name" value="PAS-assoc_C"/>
</dbReference>
<dbReference type="Proteomes" id="UP000007382">
    <property type="component" value="Chromosome"/>
</dbReference>
<protein>
    <recommendedName>
        <fullName evidence="2">histidine kinase</fullName>
        <ecNumber evidence="2">2.7.13.3</ecNumber>
    </recommendedName>
</protein>
<evidence type="ECO:0000313" key="13">
    <source>
        <dbReference type="Proteomes" id="UP000007382"/>
    </source>
</evidence>
<dbReference type="GO" id="GO:0016020">
    <property type="term" value="C:membrane"/>
    <property type="evidence" value="ECO:0007669"/>
    <property type="project" value="UniProtKB-SubCell"/>
</dbReference>
<sequence length="610" mass="69770">MERKPLLVSVVLLALVMMGSVAFISWESVSSFARREELVSHSYLIMTNINRMLSFLEDEETGERGYFITGSSSYLTPYSEAIKRSRNEILLLKNLTRDDPFQQKNLDELQSLSERRLTYLKAGVSIRQKYRTPDPEQSLLIMDLAKSDMDRIRSVIKRMRSEESLRVANYRKESDLHSDRVHRVILAGYLLASAMIMISLAFLFRELSAHERAERENRRLTREYEDLYDYAPCGYHSIDKNGLMVRINKTELGWLGYEAHEVVGVKHYHEFMTPASREVYEREFDRFKESGMVRDVEFEFVRKDGSHFWALSNATAIRDLKGGFLLSRSVLIDITDRIRDRKVILDLNDLLSSHAKELEEKNKELEGFTYSVSHDLRSPLRAIDGFSRILMEDYGKGLDREAMRLLGIVRENTARMSQLIDDLLTLSRMGKAPLEKRWVDMTSLAKKAVGEVGVVSSFSGSILVGDLPRAFGDSSLLFQVFLNLLSNSVKFTQKTESPRISVEGQKRDGEVVYSISDNGEGFEMKYYKKLFGVFQRLHSQEDFPGTGVGLAIVHRIVSRHGGRVWAVGKPKEGATFFFSIPVPLVPEDDQETFSGRSLETATMDTREDAS</sequence>
<dbReference type="KEGG" id="lfc:LFE_2306"/>
<dbReference type="GO" id="GO:0000155">
    <property type="term" value="F:phosphorelay sensor kinase activity"/>
    <property type="evidence" value="ECO:0007669"/>
    <property type="project" value="InterPro"/>
</dbReference>
<dbReference type="EC" id="2.7.13.3" evidence="2"/>
<dbReference type="Gene3D" id="3.30.565.10">
    <property type="entry name" value="Histidine kinase-like ATPase, C-terminal domain"/>
    <property type="match status" value="1"/>
</dbReference>
<dbReference type="STRING" id="1162668.LFE_2306"/>
<reference evidence="13" key="2">
    <citation type="submission" date="2012-03" db="EMBL/GenBank/DDBJ databases">
        <title>The complete genome sequence of the pioneer microbe on fresh volcanic deposit, Leptospirillum ferrooxidans strain C2-3.</title>
        <authorList>
            <person name="Fujimura R."/>
            <person name="Sato Y."/>
            <person name="Nishizawa T."/>
            <person name="Nanba K."/>
            <person name="Oshima K."/>
            <person name="Hattori M."/>
            <person name="Kamijo T."/>
            <person name="Ohta H."/>
        </authorList>
    </citation>
    <scope>NUCLEOTIDE SEQUENCE [LARGE SCALE GENOMIC DNA]</scope>
    <source>
        <strain evidence="13">C2-3</strain>
    </source>
</reference>
<dbReference type="eggNOG" id="COG4251">
    <property type="taxonomic scope" value="Bacteria"/>
</dbReference>
<evidence type="ECO:0000256" key="8">
    <source>
        <dbReference type="SAM" id="MobiDB-lite"/>
    </source>
</evidence>
<comment type="catalytic activity">
    <reaction evidence="1">
        <text>ATP + protein L-histidine = ADP + protein N-phospho-L-histidine.</text>
        <dbReference type="EC" id="2.7.13.3"/>
    </reaction>
</comment>